<evidence type="ECO:0000256" key="1">
    <source>
        <dbReference type="ARBA" id="ARBA00023002"/>
    </source>
</evidence>
<dbReference type="OrthoDB" id="311718at2"/>
<keyword evidence="4" id="KW-1185">Reference proteome</keyword>
<dbReference type="PANTHER" id="PTHR13847">
    <property type="entry name" value="SARCOSINE DEHYDROGENASE-RELATED"/>
    <property type="match status" value="1"/>
</dbReference>
<organism evidence="3 4">
    <name type="scientific">Reinekea forsetii</name>
    <dbReference type="NCBI Taxonomy" id="1336806"/>
    <lineage>
        <taxon>Bacteria</taxon>
        <taxon>Pseudomonadati</taxon>
        <taxon>Pseudomonadota</taxon>
        <taxon>Gammaproteobacteria</taxon>
        <taxon>Oceanospirillales</taxon>
        <taxon>Saccharospirillaceae</taxon>
        <taxon>Reinekea</taxon>
    </lineage>
</organism>
<dbReference type="EC" id="1.4.3.-" evidence="3"/>
<protein>
    <submittedName>
        <fullName evidence="3">Gamma-glutamyl-putrescine oxidase</fullName>
        <ecNumber evidence="3">1.4.3.-</ecNumber>
    </submittedName>
</protein>
<evidence type="ECO:0000313" key="4">
    <source>
        <dbReference type="Proteomes" id="UP000229757"/>
    </source>
</evidence>
<proteinExistence type="predicted"/>
<name>A0A2K8KNY5_9GAMM</name>
<sequence>MLNPRTHSSEHPDSYYTSSRTYHQTYPTLHASIEADICVIGGGFSGVNTALELVERGFKVVLLEAYRIGWGASGRNGGQLIRGLGHSAEQFHNALGQAGVQAIEQMGLEAVDLVKQRIDQYNIQCDLKMGFCDLAHKPRDMADLERQKAWLESVGYKHKTQFLGPDQMHEVVGSDNYIGGLIDMGSGHVHPLNLVLGEAEAAATLGVQIFEQSKVLDIVYGERQTIHTSSGQVSADRLVICGNAYVAGLDSHLESQVLPAGSYLIATEPLTDAQWQRVLPQDMAVCDQRVALDYYRLSADRRLLFGGLCNYSGRDPASILAALKPHMDKVFPYLNEVKIDYQWGGMIGIGANRMPQIGRLRPNVYYAQAYAGHGINATHLAAHVIAEHIAQESERITLFEKIHHLRFPGGRQFRAPLLAAGMLYHRAKDLF</sequence>
<dbReference type="AlphaFoldDB" id="A0A2K8KNY5"/>
<keyword evidence="1 3" id="KW-0560">Oxidoreductase</keyword>
<dbReference type="Gene3D" id="3.50.50.60">
    <property type="entry name" value="FAD/NAD(P)-binding domain"/>
    <property type="match status" value="1"/>
</dbReference>
<reference evidence="3 4" key="1">
    <citation type="journal article" date="2017" name="Environ. Microbiol.">
        <title>Genomic and physiological analyses of 'Reinekea forsetii' reveal a versatile opportunistic lifestyle during spring algae blooms.</title>
        <authorList>
            <person name="Avci B."/>
            <person name="Hahnke R.L."/>
            <person name="Chafee M."/>
            <person name="Fischer T."/>
            <person name="Gruber-Vodicka H."/>
            <person name="Tegetmeyer H.E."/>
            <person name="Harder J."/>
            <person name="Fuchs B.M."/>
            <person name="Amann R.I."/>
            <person name="Teeling H."/>
        </authorList>
    </citation>
    <scope>NUCLEOTIDE SEQUENCE [LARGE SCALE GENOMIC DNA]</scope>
    <source>
        <strain evidence="3 4">Hel1_31_D35</strain>
    </source>
</reference>
<evidence type="ECO:0000313" key="3">
    <source>
        <dbReference type="EMBL" id="ATX75779.1"/>
    </source>
</evidence>
<dbReference type="SUPFAM" id="SSF51905">
    <property type="entry name" value="FAD/NAD(P)-binding domain"/>
    <property type="match status" value="1"/>
</dbReference>
<dbReference type="KEGG" id="rfo:REIFOR_00611"/>
<dbReference type="Proteomes" id="UP000229757">
    <property type="component" value="Chromosome"/>
</dbReference>
<dbReference type="GO" id="GO:0016491">
    <property type="term" value="F:oxidoreductase activity"/>
    <property type="evidence" value="ECO:0007669"/>
    <property type="project" value="UniProtKB-KW"/>
</dbReference>
<dbReference type="GO" id="GO:0005737">
    <property type="term" value="C:cytoplasm"/>
    <property type="evidence" value="ECO:0007669"/>
    <property type="project" value="TreeGrafter"/>
</dbReference>
<dbReference type="InterPro" id="IPR006076">
    <property type="entry name" value="FAD-dep_OxRdtase"/>
</dbReference>
<dbReference type="InterPro" id="IPR036188">
    <property type="entry name" value="FAD/NAD-bd_sf"/>
</dbReference>
<dbReference type="PANTHER" id="PTHR13847:SF281">
    <property type="entry name" value="FAD DEPENDENT OXIDOREDUCTASE DOMAIN-CONTAINING PROTEIN"/>
    <property type="match status" value="1"/>
</dbReference>
<dbReference type="Gene3D" id="3.30.9.10">
    <property type="entry name" value="D-Amino Acid Oxidase, subunit A, domain 2"/>
    <property type="match status" value="1"/>
</dbReference>
<dbReference type="Pfam" id="PF01266">
    <property type="entry name" value="DAO"/>
    <property type="match status" value="1"/>
</dbReference>
<evidence type="ECO:0000259" key="2">
    <source>
        <dbReference type="Pfam" id="PF01266"/>
    </source>
</evidence>
<dbReference type="EMBL" id="CP011797">
    <property type="protein sequence ID" value="ATX75779.1"/>
    <property type="molecule type" value="Genomic_DNA"/>
</dbReference>
<feature type="domain" description="FAD dependent oxidoreductase" evidence="2">
    <location>
        <begin position="36"/>
        <end position="387"/>
    </location>
</feature>
<dbReference type="RefSeq" id="WP_100256163.1">
    <property type="nucleotide sequence ID" value="NZ_CP011797.1"/>
</dbReference>
<accession>A0A2K8KNY5</accession>
<gene>
    <name evidence="3" type="ORF">REIFOR_00611</name>
</gene>